<proteinExistence type="predicted"/>
<dbReference type="EMBL" id="CAJVPV010032417">
    <property type="protein sequence ID" value="CAG8744886.1"/>
    <property type="molecule type" value="Genomic_DNA"/>
</dbReference>
<feature type="non-terminal residue" evidence="1">
    <location>
        <position position="1"/>
    </location>
</feature>
<keyword evidence="2" id="KW-1185">Reference proteome</keyword>
<protein>
    <submittedName>
        <fullName evidence="1">16061_t:CDS:1</fullName>
    </submittedName>
</protein>
<dbReference type="AlphaFoldDB" id="A0A9N9INM4"/>
<gene>
    <name evidence="1" type="ORF">AMORRO_LOCUS14966</name>
</gene>
<reference evidence="1" key="1">
    <citation type="submission" date="2021-06" db="EMBL/GenBank/DDBJ databases">
        <authorList>
            <person name="Kallberg Y."/>
            <person name="Tangrot J."/>
            <person name="Rosling A."/>
        </authorList>
    </citation>
    <scope>NUCLEOTIDE SEQUENCE</scope>
    <source>
        <strain evidence="1">CL551</strain>
    </source>
</reference>
<organism evidence="1 2">
    <name type="scientific">Acaulospora morrowiae</name>
    <dbReference type="NCBI Taxonomy" id="94023"/>
    <lineage>
        <taxon>Eukaryota</taxon>
        <taxon>Fungi</taxon>
        <taxon>Fungi incertae sedis</taxon>
        <taxon>Mucoromycota</taxon>
        <taxon>Glomeromycotina</taxon>
        <taxon>Glomeromycetes</taxon>
        <taxon>Diversisporales</taxon>
        <taxon>Acaulosporaceae</taxon>
        <taxon>Acaulospora</taxon>
    </lineage>
</organism>
<sequence length="109" mass="12644">LLRDHVSSYKVLLQSVSFLDLNELSADDSKRSKEIEVVNRIVKMLPMLDMNVTVCILKACLRHLAFFIGTTQRTMSSNASLEFIRMIFYQREKWNVFGLSVPNERSVYP</sequence>
<evidence type="ECO:0000313" key="1">
    <source>
        <dbReference type="EMBL" id="CAG8744886.1"/>
    </source>
</evidence>
<comment type="caution">
    <text evidence="1">The sequence shown here is derived from an EMBL/GenBank/DDBJ whole genome shotgun (WGS) entry which is preliminary data.</text>
</comment>
<accession>A0A9N9INM4</accession>
<dbReference type="Proteomes" id="UP000789342">
    <property type="component" value="Unassembled WGS sequence"/>
</dbReference>
<evidence type="ECO:0000313" key="2">
    <source>
        <dbReference type="Proteomes" id="UP000789342"/>
    </source>
</evidence>
<name>A0A9N9INM4_9GLOM</name>